<evidence type="ECO:0000256" key="4">
    <source>
        <dbReference type="SAM" id="Coils"/>
    </source>
</evidence>
<dbReference type="Gene3D" id="1.10.287.130">
    <property type="match status" value="1"/>
</dbReference>
<keyword evidence="3" id="KW-0597">Phosphoprotein</keyword>
<evidence type="ECO:0000313" key="8">
    <source>
        <dbReference type="Proteomes" id="UP000184462"/>
    </source>
</evidence>
<feature type="transmembrane region" description="Helical" evidence="5">
    <location>
        <begin position="47"/>
        <end position="71"/>
    </location>
</feature>
<evidence type="ECO:0000256" key="2">
    <source>
        <dbReference type="ARBA" id="ARBA00012438"/>
    </source>
</evidence>
<dbReference type="Gene3D" id="3.30.565.10">
    <property type="entry name" value="Histidine kinase-like ATPase, C-terminal domain"/>
    <property type="match status" value="1"/>
</dbReference>
<proteinExistence type="predicted"/>
<dbReference type="Pfam" id="PF02518">
    <property type="entry name" value="HATPase_c"/>
    <property type="match status" value="1"/>
</dbReference>
<accession>A0A1M4VKK2</accession>
<evidence type="ECO:0000259" key="6">
    <source>
        <dbReference type="PROSITE" id="PS50109"/>
    </source>
</evidence>
<dbReference type="SUPFAM" id="SSF47384">
    <property type="entry name" value="Homodimeric domain of signal transducing histidine kinase"/>
    <property type="match status" value="1"/>
</dbReference>
<sequence>MKIYNFINQIGFKKSYASKFLFIAFLGTHVPLIGIVLFVLFSPKENLNTTIMITSILIFTVLAAVLTMFALNKLLDPIKIATKAMNAYSLNNTIIDVPKNFTDEAGVLLNKIHDALNRIEDLSKERQNFTSMISHDLRSPLSSIVAIAEVIEHETDDKNIIEYSNMLHKLGSNALNMIKSILQVIESKNFKIDPQEMQNVNTKDFIEKQLINFQPLLKDKNISINIIESTKNTSMFVSPKLIASVIQNLISNAIKFSHKNSEININIESFENQPHISFIDQGIGFNQEQSTELFKKFTSISHKGTSNEDSSGIGLFLSKTITEKHGGKLTAKSNGINKGATFTVKLPHKEKSLLKSS</sequence>
<dbReference type="PANTHER" id="PTHR43547">
    <property type="entry name" value="TWO-COMPONENT HISTIDINE KINASE"/>
    <property type="match status" value="1"/>
</dbReference>
<dbReference type="InterPro" id="IPR005467">
    <property type="entry name" value="His_kinase_dom"/>
</dbReference>
<dbReference type="EMBL" id="FQTW01000004">
    <property type="protein sequence ID" value="SHE69438.1"/>
    <property type="molecule type" value="Genomic_DNA"/>
</dbReference>
<keyword evidence="8" id="KW-1185">Reference proteome</keyword>
<dbReference type="AlphaFoldDB" id="A0A1M4VKK2"/>
<organism evidence="7 8">
    <name type="scientific">Psychroflexus salarius</name>
    <dbReference type="NCBI Taxonomy" id="1155689"/>
    <lineage>
        <taxon>Bacteria</taxon>
        <taxon>Pseudomonadati</taxon>
        <taxon>Bacteroidota</taxon>
        <taxon>Flavobacteriia</taxon>
        <taxon>Flavobacteriales</taxon>
        <taxon>Flavobacteriaceae</taxon>
        <taxon>Psychroflexus</taxon>
    </lineage>
</organism>
<dbReference type="InterPro" id="IPR004358">
    <property type="entry name" value="Sig_transdc_His_kin-like_C"/>
</dbReference>
<comment type="catalytic activity">
    <reaction evidence="1">
        <text>ATP + protein L-histidine = ADP + protein N-phospho-L-histidine.</text>
        <dbReference type="EC" id="2.7.13.3"/>
    </reaction>
</comment>
<feature type="domain" description="Histidine kinase" evidence="6">
    <location>
        <begin position="132"/>
        <end position="350"/>
    </location>
</feature>
<dbReference type="InterPro" id="IPR036890">
    <property type="entry name" value="HATPase_C_sf"/>
</dbReference>
<dbReference type="STRING" id="1155689.SAMN05444278_104103"/>
<protein>
    <recommendedName>
        <fullName evidence="2">histidine kinase</fullName>
        <ecNumber evidence="2">2.7.13.3</ecNumber>
    </recommendedName>
</protein>
<feature type="transmembrane region" description="Helical" evidence="5">
    <location>
        <begin position="20"/>
        <end position="41"/>
    </location>
</feature>
<dbReference type="Pfam" id="PF00512">
    <property type="entry name" value="HisKA"/>
    <property type="match status" value="1"/>
</dbReference>
<dbReference type="InterPro" id="IPR003661">
    <property type="entry name" value="HisK_dim/P_dom"/>
</dbReference>
<dbReference type="SMART" id="SM00388">
    <property type="entry name" value="HisKA"/>
    <property type="match status" value="1"/>
</dbReference>
<dbReference type="CDD" id="cd00075">
    <property type="entry name" value="HATPase"/>
    <property type="match status" value="1"/>
</dbReference>
<dbReference type="PRINTS" id="PR00344">
    <property type="entry name" value="BCTRLSENSOR"/>
</dbReference>
<keyword evidence="7" id="KW-0418">Kinase</keyword>
<dbReference type="PROSITE" id="PS50109">
    <property type="entry name" value="HIS_KIN"/>
    <property type="match status" value="1"/>
</dbReference>
<evidence type="ECO:0000256" key="5">
    <source>
        <dbReference type="SAM" id="Phobius"/>
    </source>
</evidence>
<keyword evidence="5" id="KW-1133">Transmembrane helix</keyword>
<name>A0A1M4VKK2_9FLAO</name>
<dbReference type="SMART" id="SM00387">
    <property type="entry name" value="HATPase_c"/>
    <property type="match status" value="1"/>
</dbReference>
<dbReference type="EC" id="2.7.13.3" evidence="2"/>
<dbReference type="InterPro" id="IPR036097">
    <property type="entry name" value="HisK_dim/P_sf"/>
</dbReference>
<dbReference type="OrthoDB" id="9780487at2"/>
<dbReference type="PANTHER" id="PTHR43547:SF2">
    <property type="entry name" value="HYBRID SIGNAL TRANSDUCTION HISTIDINE KINASE C"/>
    <property type="match status" value="1"/>
</dbReference>
<keyword evidence="7" id="KW-0808">Transferase</keyword>
<dbReference type="SUPFAM" id="SSF55874">
    <property type="entry name" value="ATPase domain of HSP90 chaperone/DNA topoisomerase II/histidine kinase"/>
    <property type="match status" value="1"/>
</dbReference>
<gene>
    <name evidence="7" type="ORF">SAMN05444278_104103</name>
</gene>
<evidence type="ECO:0000256" key="3">
    <source>
        <dbReference type="ARBA" id="ARBA00022553"/>
    </source>
</evidence>
<dbReference type="Gene3D" id="6.10.340.10">
    <property type="match status" value="1"/>
</dbReference>
<keyword evidence="5" id="KW-0812">Transmembrane</keyword>
<dbReference type="CDD" id="cd00082">
    <property type="entry name" value="HisKA"/>
    <property type="match status" value="1"/>
</dbReference>
<dbReference type="Proteomes" id="UP000184462">
    <property type="component" value="Unassembled WGS sequence"/>
</dbReference>
<dbReference type="InterPro" id="IPR003594">
    <property type="entry name" value="HATPase_dom"/>
</dbReference>
<evidence type="ECO:0000256" key="1">
    <source>
        <dbReference type="ARBA" id="ARBA00000085"/>
    </source>
</evidence>
<keyword evidence="4" id="KW-0175">Coiled coil</keyword>
<reference evidence="7 8" key="1">
    <citation type="submission" date="2016-11" db="EMBL/GenBank/DDBJ databases">
        <authorList>
            <person name="Jaros S."/>
            <person name="Januszkiewicz K."/>
            <person name="Wedrychowicz H."/>
        </authorList>
    </citation>
    <scope>NUCLEOTIDE SEQUENCE [LARGE SCALE GENOMIC DNA]</scope>
    <source>
        <strain evidence="7 8">DSM 25661</strain>
    </source>
</reference>
<keyword evidence="5" id="KW-0472">Membrane</keyword>
<dbReference type="RefSeq" id="WP_073192810.1">
    <property type="nucleotide sequence ID" value="NZ_FQTW01000004.1"/>
</dbReference>
<feature type="coiled-coil region" evidence="4">
    <location>
        <begin position="105"/>
        <end position="132"/>
    </location>
</feature>
<dbReference type="GO" id="GO:0000155">
    <property type="term" value="F:phosphorelay sensor kinase activity"/>
    <property type="evidence" value="ECO:0007669"/>
    <property type="project" value="InterPro"/>
</dbReference>
<evidence type="ECO:0000313" key="7">
    <source>
        <dbReference type="EMBL" id="SHE69438.1"/>
    </source>
</evidence>